<feature type="signal peptide" evidence="8">
    <location>
        <begin position="1"/>
        <end position="17"/>
    </location>
</feature>
<feature type="compositionally biased region" description="Basic and acidic residues" evidence="7">
    <location>
        <begin position="438"/>
        <end position="453"/>
    </location>
</feature>
<feature type="active site" description="Charge relay system" evidence="5">
    <location>
        <position position="378"/>
    </location>
</feature>
<accession>A0A1E4RVN8</accession>
<evidence type="ECO:0000256" key="1">
    <source>
        <dbReference type="ARBA" id="ARBA00011073"/>
    </source>
</evidence>
<keyword evidence="2 5" id="KW-0645">Protease</keyword>
<dbReference type="GeneID" id="30990223"/>
<keyword evidence="3 5" id="KW-0378">Hydrolase</keyword>
<dbReference type="Pfam" id="PF00082">
    <property type="entry name" value="Peptidase_S8"/>
    <property type="match status" value="1"/>
</dbReference>
<evidence type="ECO:0000256" key="2">
    <source>
        <dbReference type="ARBA" id="ARBA00022670"/>
    </source>
</evidence>
<dbReference type="PANTHER" id="PTHR43806">
    <property type="entry name" value="PEPTIDASE S8"/>
    <property type="match status" value="1"/>
</dbReference>
<proteinExistence type="inferred from homology"/>
<evidence type="ECO:0000256" key="6">
    <source>
        <dbReference type="RuleBase" id="RU003355"/>
    </source>
</evidence>
<dbReference type="PANTHER" id="PTHR43806:SF13">
    <property type="entry name" value="SUBTILASE-TYPE PROTEINASE RRT12"/>
    <property type="match status" value="1"/>
</dbReference>
<evidence type="ECO:0000256" key="5">
    <source>
        <dbReference type="PROSITE-ProRule" id="PRU01240"/>
    </source>
</evidence>
<dbReference type="STRING" id="983966.A0A1E4RVN8"/>
<keyword evidence="11" id="KW-1185">Reference proteome</keyword>
<dbReference type="FunFam" id="3.40.50.200:FF:000007">
    <property type="entry name" value="Subtilisin-like serine protease"/>
    <property type="match status" value="1"/>
</dbReference>
<name>A0A1E4RVN8_CYBJN</name>
<evidence type="ECO:0000313" key="10">
    <source>
        <dbReference type="EMBL" id="ODV71318.1"/>
    </source>
</evidence>
<feature type="region of interest" description="Disordered" evidence="7">
    <location>
        <begin position="434"/>
        <end position="455"/>
    </location>
</feature>
<dbReference type="AlphaFoldDB" id="A0A1E4RVN8"/>
<dbReference type="InterPro" id="IPR050131">
    <property type="entry name" value="Peptidase_S8_subtilisin-like"/>
</dbReference>
<dbReference type="InterPro" id="IPR034193">
    <property type="entry name" value="PCSK9_ProteinaseK-like"/>
</dbReference>
<dbReference type="CDD" id="cd04077">
    <property type="entry name" value="Peptidases_S8_PCSK9_ProteinaseK_like"/>
    <property type="match status" value="1"/>
</dbReference>
<dbReference type="InterPro" id="IPR015500">
    <property type="entry name" value="Peptidase_S8_subtilisin-rel"/>
</dbReference>
<feature type="active site" description="Charge relay system" evidence="5">
    <location>
        <position position="188"/>
    </location>
</feature>
<dbReference type="OrthoDB" id="3980214at2759"/>
<dbReference type="EMBL" id="KV453942">
    <property type="protein sequence ID" value="ODV71318.1"/>
    <property type="molecule type" value="Genomic_DNA"/>
</dbReference>
<evidence type="ECO:0000259" key="9">
    <source>
        <dbReference type="Pfam" id="PF00082"/>
    </source>
</evidence>
<gene>
    <name evidence="10" type="ORF">CYBJADRAFT_169537</name>
</gene>
<dbReference type="InterPro" id="IPR023827">
    <property type="entry name" value="Peptidase_S8_Asp-AS"/>
</dbReference>
<feature type="domain" description="Peptidase S8/S53" evidence="9">
    <location>
        <begin position="179"/>
        <end position="420"/>
    </location>
</feature>
<dbReference type="RefSeq" id="XP_020068357.1">
    <property type="nucleotide sequence ID" value="XM_020215827.1"/>
</dbReference>
<dbReference type="InterPro" id="IPR023828">
    <property type="entry name" value="Peptidase_S8_Ser-AS"/>
</dbReference>
<dbReference type="PRINTS" id="PR00723">
    <property type="entry name" value="SUBTILISIN"/>
</dbReference>
<organism evidence="10 11">
    <name type="scientific">Cyberlindnera jadinii (strain ATCC 18201 / CBS 1600 / BCRC 20928 / JCM 3617 / NBRC 0987 / NRRL Y-1542)</name>
    <name type="common">Torula yeast</name>
    <name type="synonym">Candida utilis</name>
    <dbReference type="NCBI Taxonomy" id="983966"/>
    <lineage>
        <taxon>Eukaryota</taxon>
        <taxon>Fungi</taxon>
        <taxon>Dikarya</taxon>
        <taxon>Ascomycota</taxon>
        <taxon>Saccharomycotina</taxon>
        <taxon>Saccharomycetes</taxon>
        <taxon>Phaffomycetales</taxon>
        <taxon>Phaffomycetaceae</taxon>
        <taxon>Cyberlindnera</taxon>
    </lineage>
</organism>
<dbReference type="GO" id="GO:0006508">
    <property type="term" value="P:proteolysis"/>
    <property type="evidence" value="ECO:0007669"/>
    <property type="project" value="UniProtKB-KW"/>
</dbReference>
<dbReference type="Gene3D" id="3.40.50.200">
    <property type="entry name" value="Peptidase S8/S53 domain"/>
    <property type="match status" value="1"/>
</dbReference>
<dbReference type="SUPFAM" id="SSF52743">
    <property type="entry name" value="Subtilisin-like"/>
    <property type="match status" value="1"/>
</dbReference>
<feature type="chain" id="PRO_5009162481" evidence="8">
    <location>
        <begin position="18"/>
        <end position="479"/>
    </location>
</feature>
<dbReference type="PROSITE" id="PS00138">
    <property type="entry name" value="SUBTILASE_SER"/>
    <property type="match status" value="1"/>
</dbReference>
<dbReference type="GO" id="GO:0004252">
    <property type="term" value="F:serine-type endopeptidase activity"/>
    <property type="evidence" value="ECO:0007669"/>
    <property type="project" value="UniProtKB-UniRule"/>
</dbReference>
<dbReference type="PROSITE" id="PS51892">
    <property type="entry name" value="SUBTILASE"/>
    <property type="match status" value="1"/>
</dbReference>
<dbReference type="PROSITE" id="PS00137">
    <property type="entry name" value="SUBTILASE_HIS"/>
    <property type="match status" value="1"/>
</dbReference>
<evidence type="ECO:0000256" key="8">
    <source>
        <dbReference type="SAM" id="SignalP"/>
    </source>
</evidence>
<evidence type="ECO:0000256" key="7">
    <source>
        <dbReference type="SAM" id="MobiDB-lite"/>
    </source>
</evidence>
<protein>
    <submittedName>
        <fullName evidence="10">Subtilisin-like protein</fullName>
    </submittedName>
</protein>
<evidence type="ECO:0000256" key="3">
    <source>
        <dbReference type="ARBA" id="ARBA00022801"/>
    </source>
</evidence>
<evidence type="ECO:0000256" key="4">
    <source>
        <dbReference type="ARBA" id="ARBA00022825"/>
    </source>
</evidence>
<feature type="active site" description="Charge relay system" evidence="5">
    <location>
        <position position="220"/>
    </location>
</feature>
<dbReference type="PROSITE" id="PS00136">
    <property type="entry name" value="SUBTILASE_ASP"/>
    <property type="match status" value="1"/>
</dbReference>
<dbReference type="InterPro" id="IPR022398">
    <property type="entry name" value="Peptidase_S8_His-AS"/>
</dbReference>
<dbReference type="Proteomes" id="UP000094389">
    <property type="component" value="Unassembled WGS sequence"/>
</dbReference>
<dbReference type="InterPro" id="IPR000209">
    <property type="entry name" value="Peptidase_S8/S53_dom"/>
</dbReference>
<dbReference type="InterPro" id="IPR036852">
    <property type="entry name" value="Peptidase_S8/S53_dom_sf"/>
</dbReference>
<sequence>MLKSCLLIGALVGFASSKSYIVQLVEDTSSETFLRAQSHVRASHFSLMIRQTITIGALEWLVMDIEDEADDSSSNAVEIVQMDPLVASVEPNAEVYLMQDDPYGLQYDPYGLQYEPEEAWFDAEGVFQYDGSEVYEDVEPSDSDANSQFDAPEHLARISRREGVWLSQKPYSFPYDGCGEGVTAYVIDTGVETSHPQFEGRARQLFNAIDDEPNTDLNGHGTHVAGLVGSKTYGSAKCVDIVGVKSLSATGSGNISTILLGIEFAVNHCKEHSETHKCVINMSLGAYFMSSVNDACDAASELGVVVVAAAGNSAVSASITSPLSARSVIAVGAMDSKTDSITNFSNYGQSVATFAPGWEVESLDFTNFGLPVRYSGTSMASPIVAGVCCVLLSKGVEPKDMKQVIVETSTEGAMSHSLNRWRYYSTPDRVIYMGPPTESKRANVDRAKGEINRPKSMFKQVDVPGQLDFDVERDPVSSP</sequence>
<keyword evidence="8" id="KW-0732">Signal</keyword>
<comment type="similarity">
    <text evidence="1 5 6">Belongs to the peptidase S8 family.</text>
</comment>
<evidence type="ECO:0000313" key="11">
    <source>
        <dbReference type="Proteomes" id="UP000094389"/>
    </source>
</evidence>
<keyword evidence="4 5" id="KW-0720">Serine protease</keyword>
<reference evidence="10 11" key="1">
    <citation type="journal article" date="2016" name="Proc. Natl. Acad. Sci. U.S.A.">
        <title>Comparative genomics of biotechnologically important yeasts.</title>
        <authorList>
            <person name="Riley R."/>
            <person name="Haridas S."/>
            <person name="Wolfe K.H."/>
            <person name="Lopes M.R."/>
            <person name="Hittinger C.T."/>
            <person name="Goeker M."/>
            <person name="Salamov A.A."/>
            <person name="Wisecaver J.H."/>
            <person name="Long T.M."/>
            <person name="Calvey C.H."/>
            <person name="Aerts A.L."/>
            <person name="Barry K.W."/>
            <person name="Choi C."/>
            <person name="Clum A."/>
            <person name="Coughlan A.Y."/>
            <person name="Deshpande S."/>
            <person name="Douglass A.P."/>
            <person name="Hanson S.J."/>
            <person name="Klenk H.-P."/>
            <person name="LaButti K.M."/>
            <person name="Lapidus A."/>
            <person name="Lindquist E.A."/>
            <person name="Lipzen A.M."/>
            <person name="Meier-Kolthoff J.P."/>
            <person name="Ohm R.A."/>
            <person name="Otillar R.P."/>
            <person name="Pangilinan J.L."/>
            <person name="Peng Y."/>
            <person name="Rokas A."/>
            <person name="Rosa C.A."/>
            <person name="Scheuner C."/>
            <person name="Sibirny A.A."/>
            <person name="Slot J.C."/>
            <person name="Stielow J.B."/>
            <person name="Sun H."/>
            <person name="Kurtzman C.P."/>
            <person name="Blackwell M."/>
            <person name="Grigoriev I.V."/>
            <person name="Jeffries T.W."/>
        </authorList>
    </citation>
    <scope>NUCLEOTIDE SEQUENCE [LARGE SCALE GENOMIC DNA]</scope>
    <source>
        <strain evidence="11">ATCC 18201 / CBS 1600 / BCRC 20928 / JCM 3617 / NBRC 0987 / NRRL Y-1542</strain>
    </source>
</reference>